<protein>
    <submittedName>
        <fullName evidence="1">Uncharacterized protein</fullName>
    </submittedName>
</protein>
<evidence type="ECO:0000313" key="2">
    <source>
        <dbReference type="Proteomes" id="UP000293092"/>
    </source>
</evidence>
<proteinExistence type="predicted"/>
<reference evidence="1" key="1">
    <citation type="submission" date="2017-11" db="EMBL/GenBank/DDBJ databases">
        <title>Comparative genomic and phylogenomic analyses of the family Idiomarinaceae.</title>
        <authorList>
            <person name="Liu Y."/>
            <person name="Shao Z."/>
        </authorList>
    </citation>
    <scope>NUCLEOTIDE SEQUENCE</scope>
    <source>
        <strain evidence="1">PIN1</strain>
    </source>
</reference>
<dbReference type="Proteomes" id="UP000293092">
    <property type="component" value="Unassembled WGS sequence"/>
</dbReference>
<comment type="caution">
    <text evidence="1">The sequence shown here is derived from an EMBL/GenBank/DDBJ whole genome shotgun (WGS) entry which is preliminary data.</text>
</comment>
<gene>
    <name evidence="1" type="ORF">CWI82_00155</name>
</gene>
<name>A0ACD2HHB5_9GAMM</name>
<accession>A0ACD2HHB5</accession>
<organism evidence="1 2">
    <name type="scientific">Pseudidiomarina tainanensis</name>
    <dbReference type="NCBI Taxonomy" id="502365"/>
    <lineage>
        <taxon>Bacteria</taxon>
        <taxon>Pseudomonadati</taxon>
        <taxon>Pseudomonadota</taxon>
        <taxon>Gammaproteobacteria</taxon>
        <taxon>Alteromonadales</taxon>
        <taxon>Idiomarinaceae</taxon>
        <taxon>Pseudidiomarina</taxon>
    </lineage>
</organism>
<keyword evidence="2" id="KW-1185">Reference proteome</keyword>
<evidence type="ECO:0000313" key="1">
    <source>
        <dbReference type="EMBL" id="RZQ55764.1"/>
    </source>
</evidence>
<dbReference type="EMBL" id="PIQJ01000001">
    <property type="protein sequence ID" value="RZQ55764.1"/>
    <property type="molecule type" value="Genomic_DNA"/>
</dbReference>
<sequence length="344" mass="37620">MKWMIYGANGYTGTLMAKHAKAQGLTPVLAGRNSEAIHRLAGELELPSVVVDLTDTQALQQALADIDVVVHCAGPFEVTAAPMIEACLATKTHYTDITGELGVFEYAHAQHQRAVDAGVVLCPGVGFDVIPTDCVAAKLKQKLPDATSLTLGFDSASRMSRGTAKTSVRRLGEGGAVRHNGKIVTVPLAYHTRHIDFGNGEKFAMTIPWGDVSTAYYTSGIPNIEVYIPASPNLVKKLKRLNWLRWLLRFEFMKKFLEKKIEQQPPGPSDKQLEQAITFVWGEAKNDKGDVETLRIKVMNGYKLTSFGGVDVAQFIMAQQPQGGYYTPSLLCGADLVEKYYVDA</sequence>